<dbReference type="PANTHER" id="PTHR48106">
    <property type="entry name" value="QUINONE OXIDOREDUCTASE PIG3-RELATED"/>
    <property type="match status" value="1"/>
</dbReference>
<dbReference type="InterPro" id="IPR013154">
    <property type="entry name" value="ADH-like_N"/>
</dbReference>
<evidence type="ECO:0000259" key="3">
    <source>
        <dbReference type="SMART" id="SM00829"/>
    </source>
</evidence>
<dbReference type="GO" id="GO:0005829">
    <property type="term" value="C:cytosol"/>
    <property type="evidence" value="ECO:0007669"/>
    <property type="project" value="TreeGrafter"/>
</dbReference>
<keyword evidence="1" id="KW-0521">NADP</keyword>
<accession>A0A6J4K0U1</accession>
<dbReference type="PANTHER" id="PTHR48106:SF13">
    <property type="entry name" value="QUINONE OXIDOREDUCTASE-RELATED"/>
    <property type="match status" value="1"/>
</dbReference>
<dbReference type="Gene3D" id="3.40.50.720">
    <property type="entry name" value="NAD(P)-binding Rossmann-like Domain"/>
    <property type="match status" value="1"/>
</dbReference>
<protein>
    <recommendedName>
        <fullName evidence="3">Enoyl reductase (ER) domain-containing protein</fullName>
    </recommendedName>
</protein>
<proteinExistence type="predicted"/>
<dbReference type="Pfam" id="PF13602">
    <property type="entry name" value="ADH_zinc_N_2"/>
    <property type="match status" value="1"/>
</dbReference>
<sequence>MRVVQVEEFGGPAVLRLATVPDPEPGPREAAIAVAAADVMFLDTLLRSGWGEGFFPVAPPYVPGSGVGGLVAAVGADVDPSWVGRRVVADTKQDVGGREIPVGGYAESAVVAESELIPVPEALDVPQAVALLHDGPTLQSLLDAVAPRAGERVLVAAAAGGAGVLLVQELVRLGVEVVAAARGDAKTSLVRSLGAAEVVDYGADGWTDRVGTVDAVLDGAGAALGRAAFGLVADGGRFVSYGTAGGEFAAPDPDEARRRGVTVVGLTDLPRLDRARRRALVEKTLAEAAAGRYRPVIGQTFALEKAADAHAGIAARTAVGKTLLVV</sequence>
<dbReference type="InterPro" id="IPR011032">
    <property type="entry name" value="GroES-like_sf"/>
</dbReference>
<evidence type="ECO:0000256" key="1">
    <source>
        <dbReference type="ARBA" id="ARBA00022857"/>
    </source>
</evidence>
<dbReference type="EMBL" id="CADCTH010000578">
    <property type="protein sequence ID" value="CAA9292661.1"/>
    <property type="molecule type" value="Genomic_DNA"/>
</dbReference>
<gene>
    <name evidence="4" type="ORF">AVDCRST_MAG54-4581</name>
</gene>
<dbReference type="SUPFAM" id="SSF50129">
    <property type="entry name" value="GroES-like"/>
    <property type="match status" value="1"/>
</dbReference>
<dbReference type="AlphaFoldDB" id="A0A6J4K0U1"/>
<name>A0A6J4K0U1_9PSEU</name>
<dbReference type="SMART" id="SM00829">
    <property type="entry name" value="PKS_ER"/>
    <property type="match status" value="1"/>
</dbReference>
<dbReference type="Gene3D" id="3.90.180.10">
    <property type="entry name" value="Medium-chain alcohol dehydrogenases, catalytic domain"/>
    <property type="match status" value="1"/>
</dbReference>
<evidence type="ECO:0000313" key="4">
    <source>
        <dbReference type="EMBL" id="CAA9292661.1"/>
    </source>
</evidence>
<dbReference type="Pfam" id="PF08240">
    <property type="entry name" value="ADH_N"/>
    <property type="match status" value="1"/>
</dbReference>
<dbReference type="SUPFAM" id="SSF51735">
    <property type="entry name" value="NAD(P)-binding Rossmann-fold domains"/>
    <property type="match status" value="1"/>
</dbReference>
<reference evidence="4" key="1">
    <citation type="submission" date="2020-02" db="EMBL/GenBank/DDBJ databases">
        <authorList>
            <person name="Meier V. D."/>
        </authorList>
    </citation>
    <scope>NUCLEOTIDE SEQUENCE</scope>
    <source>
        <strain evidence="4">AVDCRST_MAG54</strain>
    </source>
</reference>
<dbReference type="InterPro" id="IPR020843">
    <property type="entry name" value="ER"/>
</dbReference>
<dbReference type="GO" id="GO:0035925">
    <property type="term" value="F:mRNA 3'-UTR AU-rich region binding"/>
    <property type="evidence" value="ECO:0007669"/>
    <property type="project" value="TreeGrafter"/>
</dbReference>
<dbReference type="GO" id="GO:0070402">
    <property type="term" value="F:NADPH binding"/>
    <property type="evidence" value="ECO:0007669"/>
    <property type="project" value="TreeGrafter"/>
</dbReference>
<keyword evidence="2" id="KW-0560">Oxidoreductase</keyword>
<organism evidence="4">
    <name type="scientific">uncultured Actinomycetospora sp</name>
    <dbReference type="NCBI Taxonomy" id="1135996"/>
    <lineage>
        <taxon>Bacteria</taxon>
        <taxon>Bacillati</taxon>
        <taxon>Actinomycetota</taxon>
        <taxon>Actinomycetes</taxon>
        <taxon>Pseudonocardiales</taxon>
        <taxon>Pseudonocardiaceae</taxon>
        <taxon>Actinomycetospora</taxon>
        <taxon>environmental samples</taxon>
    </lineage>
</organism>
<dbReference type="GO" id="GO:0003960">
    <property type="term" value="F:quinone reductase (NADPH) activity"/>
    <property type="evidence" value="ECO:0007669"/>
    <property type="project" value="TreeGrafter"/>
</dbReference>
<feature type="domain" description="Enoyl reductase (ER)" evidence="3">
    <location>
        <begin position="10"/>
        <end position="324"/>
    </location>
</feature>
<dbReference type="InterPro" id="IPR036291">
    <property type="entry name" value="NAD(P)-bd_dom_sf"/>
</dbReference>
<evidence type="ECO:0000256" key="2">
    <source>
        <dbReference type="ARBA" id="ARBA00023002"/>
    </source>
</evidence>